<dbReference type="GeneID" id="84782623"/>
<sequence>MIKTNATEDIKTWTARELTKMGRDASKWELFATSAEKDVYLFRNPQKNLQVTVYQDANGERSMGNVWGA</sequence>
<dbReference type="OrthoDB" id="5523335at2"/>
<dbReference type="PATRIC" id="fig|1423773.3.peg.123"/>
<dbReference type="EMBL" id="AZDT01000007">
    <property type="protein sequence ID" value="KRK77370.1"/>
    <property type="molecule type" value="Genomic_DNA"/>
</dbReference>
<dbReference type="RefSeq" id="WP_024747384.1">
    <property type="nucleotide sequence ID" value="NZ_AZDT01000007.1"/>
</dbReference>
<dbReference type="Proteomes" id="UP000051162">
    <property type="component" value="Unassembled WGS sequence"/>
</dbReference>
<evidence type="ECO:0000313" key="2">
    <source>
        <dbReference type="Proteomes" id="UP000051162"/>
    </source>
</evidence>
<reference evidence="1 2" key="1">
    <citation type="journal article" date="2015" name="Genome Announc.">
        <title>Expanding the biotechnology potential of lactobacilli through comparative genomics of 213 strains and associated genera.</title>
        <authorList>
            <person name="Sun Z."/>
            <person name="Harris H.M."/>
            <person name="McCann A."/>
            <person name="Guo C."/>
            <person name="Argimon S."/>
            <person name="Zhang W."/>
            <person name="Yang X."/>
            <person name="Jeffery I.B."/>
            <person name="Cooney J.C."/>
            <person name="Kagawa T.F."/>
            <person name="Liu W."/>
            <person name="Song Y."/>
            <person name="Salvetti E."/>
            <person name="Wrobel A."/>
            <person name="Rasinkangas P."/>
            <person name="Parkhill J."/>
            <person name="Rea M.C."/>
            <person name="O'Sullivan O."/>
            <person name="Ritari J."/>
            <person name="Douillard F.P."/>
            <person name="Paul Ross R."/>
            <person name="Yang R."/>
            <person name="Briner A.E."/>
            <person name="Felis G.E."/>
            <person name="de Vos W.M."/>
            <person name="Barrangou R."/>
            <person name="Klaenhammer T.R."/>
            <person name="Caufield P.W."/>
            <person name="Cui Y."/>
            <person name="Zhang H."/>
            <person name="O'Toole P.W."/>
        </authorList>
    </citation>
    <scope>NUCLEOTIDE SEQUENCE [LARGE SCALE GENOMIC DNA]</scope>
    <source>
        <strain evidence="1 2">DSM 19117</strain>
    </source>
</reference>
<dbReference type="STRING" id="1423773.FD30_GL000121"/>
<protein>
    <submittedName>
        <fullName evidence="1">Uncharacterized protein</fullName>
    </submittedName>
</protein>
<proteinExistence type="predicted"/>
<gene>
    <name evidence="1" type="ORF">FD30_GL000121</name>
</gene>
<organism evidence="1 2">
    <name type="scientific">Levilactobacillus namurensis DSM 19117</name>
    <dbReference type="NCBI Taxonomy" id="1423773"/>
    <lineage>
        <taxon>Bacteria</taxon>
        <taxon>Bacillati</taxon>
        <taxon>Bacillota</taxon>
        <taxon>Bacilli</taxon>
        <taxon>Lactobacillales</taxon>
        <taxon>Lactobacillaceae</taxon>
        <taxon>Levilactobacillus</taxon>
    </lineage>
</organism>
<dbReference type="AlphaFoldDB" id="A0A0R1KC47"/>
<name>A0A0R1KC47_9LACO</name>
<evidence type="ECO:0000313" key="1">
    <source>
        <dbReference type="EMBL" id="KRK77370.1"/>
    </source>
</evidence>
<keyword evidence="2" id="KW-1185">Reference proteome</keyword>
<accession>A0A0R1KC47</accession>
<comment type="caution">
    <text evidence="1">The sequence shown here is derived from an EMBL/GenBank/DDBJ whole genome shotgun (WGS) entry which is preliminary data.</text>
</comment>